<dbReference type="Proteomes" id="UP000052232">
    <property type="component" value="Unassembled WGS sequence"/>
</dbReference>
<gene>
    <name evidence="1" type="ORF">V473_23310</name>
</gene>
<accession>A0A0J7XIU6</accession>
<dbReference type="RefSeq" id="WP_066609277.1">
    <property type="nucleotide sequence ID" value="NZ_KQ130440.1"/>
</dbReference>
<proteinExistence type="predicted"/>
<keyword evidence="2" id="KW-1185">Reference proteome</keyword>
<dbReference type="EMBL" id="JACT01000009">
    <property type="protein sequence ID" value="KMS51564.1"/>
    <property type="molecule type" value="Genomic_DNA"/>
</dbReference>
<sequence>MAHSITDVDSFKSYLRDRAKETWDSRGIPYYLSMVATDLKRLGLDYHTYTGALRLVQWAGKEAIPDTKLVSHPTIKAKVGLVPVGVEYDFSEEAAVDRPASTPRASLKRGQALIKFVESLSVMPDDAAAEFSVPAKVLIALLKN</sequence>
<dbReference type="PATRIC" id="fig|1420583.3.peg.4472"/>
<protein>
    <submittedName>
        <fullName evidence="1">Uncharacterized protein</fullName>
    </submittedName>
</protein>
<reference evidence="1 2" key="1">
    <citation type="journal article" date="2015" name="G3 (Bethesda)">
        <title>Insights into Ongoing Evolution of the Hexachlorocyclohexane Catabolic Pathway from Comparative Genomics of Ten Sphingomonadaceae Strains.</title>
        <authorList>
            <person name="Pearce S.L."/>
            <person name="Oakeshott J.G."/>
            <person name="Pandey G."/>
        </authorList>
    </citation>
    <scope>NUCLEOTIDE SEQUENCE [LARGE SCALE GENOMIC DNA]</scope>
    <source>
        <strain evidence="1 2">LL01</strain>
    </source>
</reference>
<dbReference type="STRING" id="1420583.V473_23310"/>
<dbReference type="AlphaFoldDB" id="A0A0J7XIU6"/>
<name>A0A0J7XIU6_9SPHN</name>
<evidence type="ECO:0000313" key="1">
    <source>
        <dbReference type="EMBL" id="KMS51564.1"/>
    </source>
</evidence>
<organism evidence="1 2">
    <name type="scientific">Sphingobium cupriresistens LL01</name>
    <dbReference type="NCBI Taxonomy" id="1420583"/>
    <lineage>
        <taxon>Bacteria</taxon>
        <taxon>Pseudomonadati</taxon>
        <taxon>Pseudomonadota</taxon>
        <taxon>Alphaproteobacteria</taxon>
        <taxon>Sphingomonadales</taxon>
        <taxon>Sphingomonadaceae</taxon>
        <taxon>Sphingobium</taxon>
    </lineage>
</organism>
<comment type="caution">
    <text evidence="1">The sequence shown here is derived from an EMBL/GenBank/DDBJ whole genome shotgun (WGS) entry which is preliminary data.</text>
</comment>
<evidence type="ECO:0000313" key="2">
    <source>
        <dbReference type="Proteomes" id="UP000052232"/>
    </source>
</evidence>